<feature type="compositionally biased region" description="Low complexity" evidence="5">
    <location>
        <begin position="1"/>
        <end position="13"/>
    </location>
</feature>
<dbReference type="EMBL" id="SDMP01000016">
    <property type="protein sequence ID" value="RYR03450.1"/>
    <property type="molecule type" value="Genomic_DNA"/>
</dbReference>
<keyword evidence="2 4" id="KW-0863">Zinc-finger</keyword>
<keyword evidence="6" id="KW-1133">Transmembrane helix</keyword>
<proteinExistence type="predicted"/>
<feature type="transmembrane region" description="Helical" evidence="6">
    <location>
        <begin position="123"/>
        <end position="141"/>
    </location>
</feature>
<accession>A0A444YNC7</accession>
<evidence type="ECO:0000256" key="1">
    <source>
        <dbReference type="ARBA" id="ARBA00022723"/>
    </source>
</evidence>
<feature type="transmembrane region" description="Helical" evidence="6">
    <location>
        <begin position="186"/>
        <end position="202"/>
    </location>
</feature>
<feature type="domain" description="GRF-type" evidence="7">
    <location>
        <begin position="36"/>
        <end position="80"/>
    </location>
</feature>
<dbReference type="PANTHER" id="PTHR33248">
    <property type="entry name" value="ZINC ION-BINDING PROTEIN"/>
    <property type="match status" value="1"/>
</dbReference>
<dbReference type="PROSITE" id="PS51999">
    <property type="entry name" value="ZF_GRF"/>
    <property type="match status" value="1"/>
</dbReference>
<keyword evidence="1" id="KW-0479">Metal-binding</keyword>
<evidence type="ECO:0000313" key="8">
    <source>
        <dbReference type="EMBL" id="RYR03450.1"/>
    </source>
</evidence>
<sequence length="218" mass="25036">MASTSNAAGNSNNPRSFGSIMRRMNRNKEARLPEWCACGSRPVLRWSGTDSNLGRPFLGCLNYNTVGKKWCGLFMWVDKVLEDAMPCDDRTRHSVDDEEWKMKMAWKFGKLEAEFRVLKMGEILMFVFMLLIVIGVLVLKLDRQQGQLLLWTTRNQASHDFFFIFGKRASLFLFILLMMLPNDRGLFELPAALLVLAITFGLQRGRTEEHSTDEETAE</sequence>
<evidence type="ECO:0000256" key="3">
    <source>
        <dbReference type="ARBA" id="ARBA00022833"/>
    </source>
</evidence>
<organism evidence="8 9">
    <name type="scientific">Arachis hypogaea</name>
    <name type="common">Peanut</name>
    <dbReference type="NCBI Taxonomy" id="3818"/>
    <lineage>
        <taxon>Eukaryota</taxon>
        <taxon>Viridiplantae</taxon>
        <taxon>Streptophyta</taxon>
        <taxon>Embryophyta</taxon>
        <taxon>Tracheophyta</taxon>
        <taxon>Spermatophyta</taxon>
        <taxon>Magnoliopsida</taxon>
        <taxon>eudicotyledons</taxon>
        <taxon>Gunneridae</taxon>
        <taxon>Pentapetalae</taxon>
        <taxon>rosids</taxon>
        <taxon>fabids</taxon>
        <taxon>Fabales</taxon>
        <taxon>Fabaceae</taxon>
        <taxon>Papilionoideae</taxon>
        <taxon>50 kb inversion clade</taxon>
        <taxon>dalbergioids sensu lato</taxon>
        <taxon>Dalbergieae</taxon>
        <taxon>Pterocarpus clade</taxon>
        <taxon>Arachis</taxon>
    </lineage>
</organism>
<evidence type="ECO:0000256" key="2">
    <source>
        <dbReference type="ARBA" id="ARBA00022771"/>
    </source>
</evidence>
<dbReference type="AlphaFoldDB" id="A0A444YNC7"/>
<evidence type="ECO:0000256" key="5">
    <source>
        <dbReference type="SAM" id="MobiDB-lite"/>
    </source>
</evidence>
<comment type="caution">
    <text evidence="8">The sequence shown here is derived from an EMBL/GenBank/DDBJ whole genome shotgun (WGS) entry which is preliminary data.</text>
</comment>
<evidence type="ECO:0000313" key="9">
    <source>
        <dbReference type="Proteomes" id="UP000289738"/>
    </source>
</evidence>
<keyword evidence="6" id="KW-0812">Transmembrane</keyword>
<name>A0A444YNC7_ARAHY</name>
<dbReference type="GO" id="GO:0008270">
    <property type="term" value="F:zinc ion binding"/>
    <property type="evidence" value="ECO:0007669"/>
    <property type="project" value="UniProtKB-KW"/>
</dbReference>
<dbReference type="InterPro" id="IPR010666">
    <property type="entry name" value="Znf_GRF"/>
</dbReference>
<protein>
    <recommendedName>
        <fullName evidence="7">GRF-type domain-containing protein</fullName>
    </recommendedName>
</protein>
<evidence type="ECO:0000256" key="4">
    <source>
        <dbReference type="PROSITE-ProRule" id="PRU01343"/>
    </source>
</evidence>
<evidence type="ECO:0000256" key="6">
    <source>
        <dbReference type="SAM" id="Phobius"/>
    </source>
</evidence>
<gene>
    <name evidence="8" type="ORF">Ahy_B06g082421</name>
</gene>
<evidence type="ECO:0000259" key="7">
    <source>
        <dbReference type="PROSITE" id="PS51999"/>
    </source>
</evidence>
<keyword evidence="9" id="KW-1185">Reference proteome</keyword>
<keyword evidence="6" id="KW-0472">Membrane</keyword>
<keyword evidence="3" id="KW-0862">Zinc</keyword>
<dbReference type="Proteomes" id="UP000289738">
    <property type="component" value="Chromosome B06"/>
</dbReference>
<feature type="transmembrane region" description="Helical" evidence="6">
    <location>
        <begin position="161"/>
        <end position="180"/>
    </location>
</feature>
<reference evidence="8 9" key="1">
    <citation type="submission" date="2019-01" db="EMBL/GenBank/DDBJ databases">
        <title>Sequencing of cultivated peanut Arachis hypogaea provides insights into genome evolution and oil improvement.</title>
        <authorList>
            <person name="Chen X."/>
        </authorList>
    </citation>
    <scope>NUCLEOTIDE SEQUENCE [LARGE SCALE GENOMIC DNA]</scope>
    <source>
        <strain evidence="9">cv. Fuhuasheng</strain>
        <tissue evidence="8">Leaves</tissue>
    </source>
</reference>
<feature type="region of interest" description="Disordered" evidence="5">
    <location>
        <begin position="1"/>
        <end position="20"/>
    </location>
</feature>